<evidence type="ECO:0000313" key="2">
    <source>
        <dbReference type="Proteomes" id="UP000030108"/>
    </source>
</evidence>
<dbReference type="Proteomes" id="UP000030108">
    <property type="component" value="Unassembled WGS sequence"/>
</dbReference>
<dbReference type="OrthoDB" id="3261690at2759"/>
<dbReference type="EMBL" id="JATN01000322">
    <property type="protein sequence ID" value="EUC54671.1"/>
    <property type="molecule type" value="Genomic_DNA"/>
</dbReference>
<dbReference type="AlphaFoldDB" id="X8J094"/>
<gene>
    <name evidence="1" type="ORF">RSOL_064810</name>
</gene>
<sequence>MADEPALLKPALDENLPEIYAMSLEDWNRMYDLIAATRGLIARDIFALTGHFPDPEDQGPNPRMYRAAFDISTCTLPAGMVIRQKCDIDSIIAIILGNLPLKPNFVFDYFMLADIRHTLNSNLHIPGIVPLHMIPNCRFGEVEGFLIRSFFPGLIGDERLSRQKNKNYVSEEFLRPLYDLAIRQAANNLPGDVSRRFPATFGNEMFRAAGNAQDEAGEAHAGPAQQSAKRIPGQYYPAWMADIQRFVEETPELVWAVGMILVLEKKGMKNIRDSDHLPPEEPLAIDGNLIDPRNSRTRAIRRLLQPFDIEGFEPRRLYLDIATTVSASITVDGEERPVSLFVKTEYHPQIMNHFTGMPINDCELWARTSSGGYSKDEDAHLGSLGGLRHDVREPGELGVENCQVYPTSKDLIYNLNLAHKAKRTSPHKIISNWKTERSTFYIPLQETFLDASPAHDIAIRFESRSEYESYPYIHLFLPLILLAQWLVWMENPIYWGWKWRRTMSINNTLNRFFLCKRRSFIKTSQLQEYASLLIELAYMTNALVNRPDDGGHWNEVHDSACVHQLRGGEAVAIRPLVIFYLHSLIIHQDNLTPPCISSQQTISRQTCLYLCSLKIKFTELTLTYELQGGKLKLIPDNPSHIVGDVWRTVEPQDNHDAQMVTGGPRRGNRQQLVTAELQEEVPDAFEGLLPEPDIQRFPSEEFDPERRVLGDTLSQQVTNIIHTLPIQIFSKVPNKRNGDRSSYSSLGPHDVNFKVFAQTNQPSRIFSSYVDCGYHSERWNATIEAYFPTYERKLRFNNQRTKPQGLSNLAAWKEWEFLMVDASDETRKQMVKLARDYVNQRWTWLPWFTANHLWKTGTVGHGEDPKVAHKGEGEGGPWIIYNPRFRAINAIRG</sequence>
<organism evidence="1 2">
    <name type="scientific">Rhizoctonia solani AG-3 Rhs1AP</name>
    <dbReference type="NCBI Taxonomy" id="1086054"/>
    <lineage>
        <taxon>Eukaryota</taxon>
        <taxon>Fungi</taxon>
        <taxon>Dikarya</taxon>
        <taxon>Basidiomycota</taxon>
        <taxon>Agaricomycotina</taxon>
        <taxon>Agaricomycetes</taxon>
        <taxon>Cantharellales</taxon>
        <taxon>Ceratobasidiaceae</taxon>
        <taxon>Rhizoctonia</taxon>
    </lineage>
</organism>
<protein>
    <submittedName>
        <fullName evidence="1">Uncharacterized protein</fullName>
    </submittedName>
</protein>
<accession>X8J094</accession>
<comment type="caution">
    <text evidence="1">The sequence shown here is derived from an EMBL/GenBank/DDBJ whole genome shotgun (WGS) entry which is preliminary data.</text>
</comment>
<reference evidence="2" key="1">
    <citation type="journal article" date="2014" name="Genome Announc.">
        <title>Draft genome sequence of the plant-pathogenic soil fungus Rhizoctonia solani anastomosis group 3 strain Rhs1AP.</title>
        <authorList>
            <person name="Cubeta M.A."/>
            <person name="Thomas E."/>
            <person name="Dean R.A."/>
            <person name="Jabaji S."/>
            <person name="Neate S.M."/>
            <person name="Tavantzis S."/>
            <person name="Toda T."/>
            <person name="Vilgalys R."/>
            <person name="Bharathan N."/>
            <person name="Fedorova-Abrams N."/>
            <person name="Pakala S.B."/>
            <person name="Pakala S.M."/>
            <person name="Zafar N."/>
            <person name="Joardar V."/>
            <person name="Losada L."/>
            <person name="Nierman W.C."/>
        </authorList>
    </citation>
    <scope>NUCLEOTIDE SEQUENCE [LARGE SCALE GENOMIC DNA]</scope>
    <source>
        <strain evidence="2">AG-3</strain>
    </source>
</reference>
<proteinExistence type="predicted"/>
<feature type="non-terminal residue" evidence="1">
    <location>
        <position position="893"/>
    </location>
</feature>
<evidence type="ECO:0000313" key="1">
    <source>
        <dbReference type="EMBL" id="EUC54671.1"/>
    </source>
</evidence>
<name>X8J094_9AGAM</name>